<dbReference type="EMBL" id="LN555523">
    <property type="protein sequence ID" value="CED94488.1"/>
    <property type="molecule type" value="Genomic_DNA"/>
</dbReference>
<keyword evidence="1" id="KW-1133">Transmembrane helix</keyword>
<feature type="transmembrane region" description="Helical" evidence="1">
    <location>
        <begin position="12"/>
        <end position="32"/>
    </location>
</feature>
<gene>
    <name evidence="2" type="ORF">CRIB_1882</name>
</gene>
<keyword evidence="1" id="KW-0812">Transmembrane</keyword>
<reference evidence="2 3" key="1">
    <citation type="submission" date="2014-04" db="EMBL/GenBank/DDBJ databases">
        <authorList>
            <person name="Hornung B.V."/>
        </authorList>
    </citation>
    <scope>NUCLEOTIDE SEQUENCE [LARGE SCALE GENOMIC DNA]</scope>
    <source>
        <strain evidence="2 3">CRIB</strain>
    </source>
</reference>
<keyword evidence="3" id="KW-1185">Reference proteome</keyword>
<protein>
    <submittedName>
        <fullName evidence="2">Uncharacterized protein</fullName>
    </submittedName>
</protein>
<evidence type="ECO:0000256" key="1">
    <source>
        <dbReference type="SAM" id="Phobius"/>
    </source>
</evidence>
<keyword evidence="1" id="KW-0472">Membrane</keyword>
<accession>A0A1V1I2Q3</accession>
<sequence length="118" mass="13952">MKNKNDGFTSIECVVSLSIICILVYMVSVSLYNNYFVLNNNISKIEMTNIAKSTLDYIKDSIRNNNISSNYNDTETINNYEVKKTIEKDEYYYKCYKVVIEVRKNEQIRRLESYVLQQ</sequence>
<evidence type="ECO:0000313" key="3">
    <source>
        <dbReference type="Proteomes" id="UP000245622"/>
    </source>
</evidence>
<dbReference type="Proteomes" id="UP000245622">
    <property type="component" value="Chromosome 1"/>
</dbReference>
<proteinExistence type="predicted"/>
<dbReference type="KEGG" id="ril:CRIB_1882"/>
<organism evidence="2 3">
    <name type="scientific">Romboutsia ilealis</name>
    <dbReference type="NCBI Taxonomy" id="1115758"/>
    <lineage>
        <taxon>Bacteria</taxon>
        <taxon>Bacillati</taxon>
        <taxon>Bacillota</taxon>
        <taxon>Clostridia</taxon>
        <taxon>Peptostreptococcales</taxon>
        <taxon>Peptostreptococcaceae</taxon>
        <taxon>Romboutsia</taxon>
    </lineage>
</organism>
<dbReference type="GeneID" id="82205908"/>
<dbReference type="AlphaFoldDB" id="A0A1V1I2Q3"/>
<evidence type="ECO:0000313" key="2">
    <source>
        <dbReference type="EMBL" id="CED94488.1"/>
    </source>
</evidence>
<dbReference type="RefSeq" id="WP_180701998.1">
    <property type="nucleotide sequence ID" value="NZ_CAOJQT010000001.1"/>
</dbReference>
<name>A0A1V1I2Q3_9FIRM</name>